<evidence type="ECO:0000313" key="1">
    <source>
        <dbReference type="EMBL" id="KAG2103369.1"/>
    </source>
</evidence>
<accession>A0A9P7F2X0</accession>
<evidence type="ECO:0008006" key="3">
    <source>
        <dbReference type="Google" id="ProtNLM"/>
    </source>
</evidence>
<gene>
    <name evidence="1" type="ORF">F5147DRAFT_277755</name>
</gene>
<organism evidence="1 2">
    <name type="scientific">Suillus discolor</name>
    <dbReference type="NCBI Taxonomy" id="1912936"/>
    <lineage>
        <taxon>Eukaryota</taxon>
        <taxon>Fungi</taxon>
        <taxon>Dikarya</taxon>
        <taxon>Basidiomycota</taxon>
        <taxon>Agaricomycotina</taxon>
        <taxon>Agaricomycetes</taxon>
        <taxon>Agaricomycetidae</taxon>
        <taxon>Boletales</taxon>
        <taxon>Suillineae</taxon>
        <taxon>Suillaceae</taxon>
        <taxon>Suillus</taxon>
    </lineage>
</organism>
<evidence type="ECO:0000313" key="2">
    <source>
        <dbReference type="Proteomes" id="UP000823399"/>
    </source>
</evidence>
<dbReference type="Gene3D" id="3.30.420.10">
    <property type="entry name" value="Ribonuclease H-like superfamily/Ribonuclease H"/>
    <property type="match status" value="1"/>
</dbReference>
<sequence length="106" mass="12669">MLLCFACKSDTFVGCLLVFLPPYSPDFNPIEESFSCCMFGHVSFHSVTHTFSIVKKWLRRHWRELRHSQFPEQDLREACFRAVNAENARGWYRHSGYLRSVVRWMY</sequence>
<dbReference type="EMBL" id="JABBWM010000044">
    <property type="protein sequence ID" value="KAG2103369.1"/>
    <property type="molecule type" value="Genomic_DNA"/>
</dbReference>
<name>A0A9P7F2X0_9AGAM</name>
<dbReference type="AlphaFoldDB" id="A0A9P7F2X0"/>
<proteinExistence type="predicted"/>
<comment type="caution">
    <text evidence="1">The sequence shown here is derived from an EMBL/GenBank/DDBJ whole genome shotgun (WGS) entry which is preliminary data.</text>
</comment>
<dbReference type="RefSeq" id="XP_041290463.1">
    <property type="nucleotide sequence ID" value="XM_041428995.1"/>
</dbReference>
<protein>
    <recommendedName>
        <fullName evidence="3">Tc1-like transposase DDE domain-containing protein</fullName>
    </recommendedName>
</protein>
<reference evidence="1" key="1">
    <citation type="journal article" date="2020" name="New Phytol.">
        <title>Comparative genomics reveals dynamic genome evolution in host specialist ectomycorrhizal fungi.</title>
        <authorList>
            <person name="Lofgren L.A."/>
            <person name="Nguyen N.H."/>
            <person name="Vilgalys R."/>
            <person name="Ruytinx J."/>
            <person name="Liao H.L."/>
            <person name="Branco S."/>
            <person name="Kuo A."/>
            <person name="LaButti K."/>
            <person name="Lipzen A."/>
            <person name="Andreopoulos W."/>
            <person name="Pangilinan J."/>
            <person name="Riley R."/>
            <person name="Hundley H."/>
            <person name="Na H."/>
            <person name="Barry K."/>
            <person name="Grigoriev I.V."/>
            <person name="Stajich J.E."/>
            <person name="Kennedy P.G."/>
        </authorList>
    </citation>
    <scope>NUCLEOTIDE SEQUENCE</scope>
    <source>
        <strain evidence="1">FC423</strain>
    </source>
</reference>
<keyword evidence="2" id="KW-1185">Reference proteome</keyword>
<dbReference type="Proteomes" id="UP000823399">
    <property type="component" value="Unassembled WGS sequence"/>
</dbReference>
<dbReference type="GO" id="GO:0003676">
    <property type="term" value="F:nucleic acid binding"/>
    <property type="evidence" value="ECO:0007669"/>
    <property type="project" value="InterPro"/>
</dbReference>
<dbReference type="GeneID" id="64691254"/>
<dbReference type="InterPro" id="IPR036397">
    <property type="entry name" value="RNaseH_sf"/>
</dbReference>
<dbReference type="OrthoDB" id="2266637at2759"/>